<evidence type="ECO:0000256" key="1">
    <source>
        <dbReference type="SAM" id="Phobius"/>
    </source>
</evidence>
<sequence>MLLSLNYIQKSSMIEFIALIEAALIIGWLYIQLCWQLCPQLSSKAHPYDTIVTRFNKQRTHRSHKVYTVSQLLKLRYSGSRPLIRLDLAKDVSEVKMSIALRKSLQELTIANIPATATATTIPQAIAEAQHIVRCLGNEGQDPQDLSMSMLKLRSFMRSPNADINFFKSCIVLISNNEWQRLMQTNQKVALEFAHDLAYYLPHPVSLGPLSTILSSIAQIKHIQNDSAQEILLSTLSIVSWRTQSYHEAIQVLDLASDLLPNYNVHKVAPLAIILQMGPARKHLNQETYKIVQDVVKTSGLII</sequence>
<reference evidence="2" key="1">
    <citation type="submission" date="2014-02" db="EMBL/GenBank/DDBJ databases">
        <authorList>
            <person name="Genoscope - CEA"/>
        </authorList>
    </citation>
    <scope>NUCLEOTIDE SEQUENCE</scope>
    <source>
        <strain evidence="2">LS3</strain>
    </source>
</reference>
<protein>
    <submittedName>
        <fullName evidence="2">ARAD1C24090p</fullName>
    </submittedName>
</protein>
<evidence type="ECO:0000313" key="2">
    <source>
        <dbReference type="EMBL" id="CDP34946.1"/>
    </source>
</evidence>
<organism evidence="2">
    <name type="scientific">Blastobotrys adeninivorans</name>
    <name type="common">Yeast</name>
    <name type="synonym">Arxula adeninivorans</name>
    <dbReference type="NCBI Taxonomy" id="409370"/>
    <lineage>
        <taxon>Eukaryota</taxon>
        <taxon>Fungi</taxon>
        <taxon>Dikarya</taxon>
        <taxon>Ascomycota</taxon>
        <taxon>Saccharomycotina</taxon>
        <taxon>Dipodascomycetes</taxon>
        <taxon>Dipodascales</taxon>
        <taxon>Trichomonascaceae</taxon>
        <taxon>Blastobotrys</taxon>
    </lineage>
</organism>
<feature type="transmembrane region" description="Helical" evidence="1">
    <location>
        <begin position="12"/>
        <end position="31"/>
    </location>
</feature>
<accession>A0A060T6X6</accession>
<name>A0A060T6X6_BLAAD</name>
<keyword evidence="1" id="KW-0812">Transmembrane</keyword>
<proteinExistence type="predicted"/>
<keyword evidence="1" id="KW-0472">Membrane</keyword>
<dbReference type="EMBL" id="HG937693">
    <property type="protein sequence ID" value="CDP34946.1"/>
    <property type="molecule type" value="Genomic_DNA"/>
</dbReference>
<keyword evidence="1" id="KW-1133">Transmembrane helix</keyword>
<dbReference type="AlphaFoldDB" id="A0A060T6X6"/>
<gene>
    <name evidence="2" type="ORF">GNLVRS02_ARAD1C24090g</name>
</gene>
<reference evidence="2" key="2">
    <citation type="submission" date="2014-06" db="EMBL/GenBank/DDBJ databases">
        <title>The complete genome of Blastobotrys (Arxula) adeninivorans LS3 - a yeast of biotechnological interest.</title>
        <authorList>
            <person name="Kunze G."/>
            <person name="Gaillardin C."/>
            <person name="Czernicka M."/>
            <person name="Durrens P."/>
            <person name="Martin T."/>
            <person name="Boer E."/>
            <person name="Gabaldon T."/>
            <person name="Cruz J."/>
            <person name="Talla E."/>
            <person name="Marck C."/>
            <person name="Goffeau A."/>
            <person name="Barbe V."/>
            <person name="Baret P."/>
            <person name="Baronian K."/>
            <person name="Beier S."/>
            <person name="Bleykasten C."/>
            <person name="Bode R."/>
            <person name="Casaregola S."/>
            <person name="Despons L."/>
            <person name="Fairhead C."/>
            <person name="Giersberg M."/>
            <person name="Gierski P."/>
            <person name="Hahnel U."/>
            <person name="Hartmann A."/>
            <person name="Jankowska D."/>
            <person name="Jubin C."/>
            <person name="Jung P."/>
            <person name="Lafontaine I."/>
            <person name="Leh-Louis V."/>
            <person name="Lemaire M."/>
            <person name="Marcet-Houben M."/>
            <person name="Mascher M."/>
            <person name="Morel G."/>
            <person name="Richard G.-F."/>
            <person name="Riechen J."/>
            <person name="Sacerdot C."/>
            <person name="Sarkar A."/>
            <person name="Savel G."/>
            <person name="Schacherer J."/>
            <person name="Sherman D."/>
            <person name="Straub M.-L."/>
            <person name="Stein N."/>
            <person name="Thierry A."/>
            <person name="Trautwein-Schult A."/>
            <person name="Westhof E."/>
            <person name="Worch S."/>
            <person name="Dujon B."/>
            <person name="Souciet J.-L."/>
            <person name="Wincker P."/>
            <person name="Scholz U."/>
            <person name="Neuveglise N."/>
        </authorList>
    </citation>
    <scope>NUCLEOTIDE SEQUENCE</scope>
    <source>
        <strain evidence="2">LS3</strain>
    </source>
</reference>